<dbReference type="HOGENOM" id="CLU_674709_0_0_1"/>
<dbReference type="RefSeq" id="XP_014177950.1">
    <property type="nucleotide sequence ID" value="XM_014322475.1"/>
</dbReference>
<protein>
    <recommendedName>
        <fullName evidence="5">N-acetyltransferase domain-containing protein</fullName>
    </recommendedName>
</protein>
<reference evidence="3 4" key="1">
    <citation type="journal article" date="2012" name="Eukaryot. Cell">
        <title>Draft genome sequence of CBS 2479, the standard type strain of Trichosporon asahii.</title>
        <authorList>
            <person name="Yang R.Y."/>
            <person name="Li H.T."/>
            <person name="Zhu H."/>
            <person name="Zhou G.P."/>
            <person name="Wang M."/>
            <person name="Wang L."/>
        </authorList>
    </citation>
    <scope>NUCLEOTIDE SEQUENCE [LARGE SCALE GENOMIC DNA]</scope>
    <source>
        <strain evidence="4">ATCC 90039 / CBS 2479 / JCM 2466 / KCTC 7840 / NCYC 2677 / UAMH 7654</strain>
    </source>
</reference>
<evidence type="ECO:0000313" key="4">
    <source>
        <dbReference type="Proteomes" id="UP000002748"/>
    </source>
</evidence>
<dbReference type="SUPFAM" id="SSF55729">
    <property type="entry name" value="Acyl-CoA N-acyltransferases (Nat)"/>
    <property type="match status" value="1"/>
</dbReference>
<dbReference type="GO" id="GO:0008080">
    <property type="term" value="F:N-acetyltransferase activity"/>
    <property type="evidence" value="ECO:0007669"/>
    <property type="project" value="InterPro"/>
</dbReference>
<dbReference type="GeneID" id="25987611"/>
<evidence type="ECO:0000256" key="2">
    <source>
        <dbReference type="SAM" id="MobiDB-lite"/>
    </source>
</evidence>
<dbReference type="Proteomes" id="UP000002748">
    <property type="component" value="Unassembled WGS sequence"/>
</dbReference>
<evidence type="ECO:0000313" key="3">
    <source>
        <dbReference type="EMBL" id="EJT47240.1"/>
    </source>
</evidence>
<dbReference type="PANTHER" id="PTHR13947">
    <property type="entry name" value="GNAT FAMILY N-ACETYLTRANSFERASE"/>
    <property type="match status" value="1"/>
</dbReference>
<keyword evidence="1" id="KW-0808">Transferase</keyword>
<dbReference type="InterPro" id="IPR016181">
    <property type="entry name" value="Acyl_CoA_acyltransferase"/>
</dbReference>
<feature type="compositionally biased region" description="Polar residues" evidence="2">
    <location>
        <begin position="248"/>
        <end position="257"/>
    </location>
</feature>
<evidence type="ECO:0008006" key="5">
    <source>
        <dbReference type="Google" id="ProtNLM"/>
    </source>
</evidence>
<evidence type="ECO:0000256" key="1">
    <source>
        <dbReference type="ARBA" id="ARBA00022679"/>
    </source>
</evidence>
<feature type="region of interest" description="Disordered" evidence="2">
    <location>
        <begin position="1"/>
        <end position="20"/>
    </location>
</feature>
<proteinExistence type="predicted"/>
<dbReference type="EMBL" id="ALBS01000261">
    <property type="protein sequence ID" value="EJT47240.1"/>
    <property type="molecule type" value="Genomic_DNA"/>
</dbReference>
<dbReference type="Gene3D" id="3.40.630.30">
    <property type="match status" value="1"/>
</dbReference>
<dbReference type="PANTHER" id="PTHR13947:SF37">
    <property type="entry name" value="LD18367P"/>
    <property type="match status" value="1"/>
</dbReference>
<dbReference type="OrthoDB" id="2564232at2759"/>
<feature type="region of interest" description="Disordered" evidence="2">
    <location>
        <begin position="231"/>
        <end position="278"/>
    </location>
</feature>
<dbReference type="AlphaFoldDB" id="J4U9D9"/>
<name>J4U9D9_TRIAS</name>
<dbReference type="InterPro" id="IPR050769">
    <property type="entry name" value="NAT_camello-type"/>
</dbReference>
<feature type="compositionally biased region" description="Basic and acidic residues" evidence="2">
    <location>
        <begin position="262"/>
        <end position="273"/>
    </location>
</feature>
<feature type="compositionally biased region" description="Basic and acidic residues" evidence="2">
    <location>
        <begin position="71"/>
        <end position="82"/>
    </location>
</feature>
<gene>
    <name evidence="3" type="ORF">A1Q1_04098</name>
</gene>
<comment type="caution">
    <text evidence="3">The sequence shown here is derived from an EMBL/GenBank/DDBJ whole genome shotgun (WGS) entry which is preliminary data.</text>
</comment>
<organism evidence="3 4">
    <name type="scientific">Trichosporon asahii var. asahii (strain ATCC 90039 / CBS 2479 / JCM 2466 / KCTC 7840 / NBRC 103889/ NCYC 2677 / UAMH 7654)</name>
    <name type="common">Yeast</name>
    <dbReference type="NCBI Taxonomy" id="1186058"/>
    <lineage>
        <taxon>Eukaryota</taxon>
        <taxon>Fungi</taxon>
        <taxon>Dikarya</taxon>
        <taxon>Basidiomycota</taxon>
        <taxon>Agaricomycotina</taxon>
        <taxon>Tremellomycetes</taxon>
        <taxon>Trichosporonales</taxon>
        <taxon>Trichosporonaceae</taxon>
        <taxon>Trichosporon</taxon>
    </lineage>
</organism>
<accession>J4U9D9</accession>
<feature type="region of interest" description="Disordered" evidence="2">
    <location>
        <begin position="66"/>
        <end position="90"/>
    </location>
</feature>
<dbReference type="KEGG" id="tasa:A1Q1_04098"/>
<dbReference type="VEuPathDB" id="FungiDB:A1Q1_04098"/>
<sequence>MAEFASFEHTPTPRVDPGEKDFVRAYEPKDRDTVEQLIGQSIMEAQAQANNWAPCSAVSSSLAANPISSQRVDRRDHSDPHQRKTFNGGVDGAAHLTFTPRHPRRIPQLCCLRARANPSVLFKPSTILTVLVVGAVLDYVVGFTPKPGDNLSLISPLIGPCLVLIPIMGWVEWKHRGSFLPILRRIVGSPDIRDPGAYYQGGRSKCLLFEHGGQAIGVICLDARQPGEKLESVLGDGTHGSRGPKPADQSSATSTATKGKPGKGEAKQRKADGKNAGSTDAEIRHLTCDLQYRHNGVGTELIAAALDHAFGIAADGTSSGSTGVLRVILCTNPFTRGGEEVWDKTGFKVIKTPDANWRKPDVYGMGKWEGRWMGILKQDWVKRREYLFREGQPQQKETTAVVEEKKDE</sequence>